<proteinExistence type="predicted"/>
<gene>
    <name evidence="1" type="ORF">K3G42_011335</name>
</gene>
<keyword evidence="2" id="KW-1185">Reference proteome</keyword>
<evidence type="ECO:0000313" key="2">
    <source>
        <dbReference type="Proteomes" id="UP000827872"/>
    </source>
</evidence>
<organism evidence="1 2">
    <name type="scientific">Sphaerodactylus townsendi</name>
    <dbReference type="NCBI Taxonomy" id="933632"/>
    <lineage>
        <taxon>Eukaryota</taxon>
        <taxon>Metazoa</taxon>
        <taxon>Chordata</taxon>
        <taxon>Craniata</taxon>
        <taxon>Vertebrata</taxon>
        <taxon>Euteleostomi</taxon>
        <taxon>Lepidosauria</taxon>
        <taxon>Squamata</taxon>
        <taxon>Bifurcata</taxon>
        <taxon>Gekkota</taxon>
        <taxon>Sphaerodactylidae</taxon>
        <taxon>Sphaerodactylus</taxon>
    </lineage>
</organism>
<protein>
    <submittedName>
        <fullName evidence="1">Uncharacterized protein</fullName>
    </submittedName>
</protein>
<reference evidence="1" key="1">
    <citation type="submission" date="2021-08" db="EMBL/GenBank/DDBJ databases">
        <title>The first chromosome-level gecko genome reveals the dynamic sex chromosomes of Neotropical dwarf geckos (Sphaerodactylidae: Sphaerodactylus).</title>
        <authorList>
            <person name="Pinto B.J."/>
            <person name="Keating S.E."/>
            <person name="Gamble T."/>
        </authorList>
    </citation>
    <scope>NUCLEOTIDE SEQUENCE</scope>
    <source>
        <strain evidence="1">TG3544</strain>
    </source>
</reference>
<comment type="caution">
    <text evidence="1">The sequence shown here is derived from an EMBL/GenBank/DDBJ whole genome shotgun (WGS) entry which is preliminary data.</text>
</comment>
<dbReference type="EMBL" id="CM037627">
    <property type="protein sequence ID" value="KAH7989587.1"/>
    <property type="molecule type" value="Genomic_DNA"/>
</dbReference>
<sequence length="129" mass="13717">MRAVGSSHSGLEVILKDLEVLAEIASSPAGQTEDQGPCDGSETHPGQLELRVPPPTKTGQAGSPAVCDEFYQPEANGFWHKSTVISGEQTEHGGILSSLCSDSQPHKQSKSLCYRNVRDGLKSGLCIKQ</sequence>
<name>A0ACB8EC16_9SAUR</name>
<accession>A0ACB8EC16</accession>
<evidence type="ECO:0000313" key="1">
    <source>
        <dbReference type="EMBL" id="KAH7989587.1"/>
    </source>
</evidence>
<dbReference type="Proteomes" id="UP000827872">
    <property type="component" value="Linkage Group LG14"/>
</dbReference>